<dbReference type="InterPro" id="IPR006600">
    <property type="entry name" value="HTH_CenpB_DNA-bd_dom"/>
</dbReference>
<keyword evidence="5" id="KW-1185">Reference proteome</keyword>
<keyword evidence="1" id="KW-0238">DNA-binding</keyword>
<dbReference type="Proteomes" id="UP001152888">
    <property type="component" value="Unassembled WGS sequence"/>
</dbReference>
<accession>A0A9P0JIF4</accession>
<organism evidence="4 5">
    <name type="scientific">Acanthoscelides obtectus</name>
    <name type="common">Bean weevil</name>
    <name type="synonym">Bruchus obtectus</name>
    <dbReference type="NCBI Taxonomy" id="200917"/>
    <lineage>
        <taxon>Eukaryota</taxon>
        <taxon>Metazoa</taxon>
        <taxon>Ecdysozoa</taxon>
        <taxon>Arthropoda</taxon>
        <taxon>Hexapoda</taxon>
        <taxon>Insecta</taxon>
        <taxon>Pterygota</taxon>
        <taxon>Neoptera</taxon>
        <taxon>Endopterygota</taxon>
        <taxon>Coleoptera</taxon>
        <taxon>Polyphaga</taxon>
        <taxon>Cucujiformia</taxon>
        <taxon>Chrysomeloidea</taxon>
        <taxon>Chrysomelidae</taxon>
        <taxon>Bruchinae</taxon>
        <taxon>Bruchini</taxon>
        <taxon>Acanthoscelides</taxon>
    </lineage>
</organism>
<dbReference type="InterPro" id="IPR050863">
    <property type="entry name" value="CenT-Element_Derived"/>
</dbReference>
<evidence type="ECO:0000313" key="4">
    <source>
        <dbReference type="EMBL" id="CAH1953994.1"/>
    </source>
</evidence>
<feature type="domain" description="HTH CENPB-type" evidence="3">
    <location>
        <begin position="45"/>
        <end position="122"/>
    </location>
</feature>
<dbReference type="OrthoDB" id="6754464at2759"/>
<comment type="caution">
    <text evidence="4">The sequence shown here is derived from an EMBL/GenBank/DDBJ whole genome shotgun (WGS) entry which is preliminary data.</text>
</comment>
<dbReference type="Pfam" id="PF03184">
    <property type="entry name" value="DDE_1"/>
    <property type="match status" value="1"/>
</dbReference>
<dbReference type="Pfam" id="PF03221">
    <property type="entry name" value="HTH_Tnp_Tc5"/>
    <property type="match status" value="1"/>
</dbReference>
<feature type="region of interest" description="Disordered" evidence="2">
    <location>
        <begin position="435"/>
        <end position="511"/>
    </location>
</feature>
<evidence type="ECO:0000259" key="3">
    <source>
        <dbReference type="PROSITE" id="PS51253"/>
    </source>
</evidence>
<dbReference type="PANTHER" id="PTHR19303:SF71">
    <property type="entry name" value="ZINC FINGER PHD-TYPE DOMAIN-CONTAINING PROTEIN"/>
    <property type="match status" value="1"/>
</dbReference>
<gene>
    <name evidence="4" type="ORF">ACAOBT_LOCUS333</name>
</gene>
<sequence length="511" mass="57128">MKAALNVFREGNIGFNEVCRQYSIPKPIFRRHLKSYNVRANESKKIIGRSCSFSAEMEEDLEKHILTLESIFFGVTIREVRKAAFEFAERNGLKHNFNKITRMAGKKWIYSFMSRHPQLSLRQPESTCKGFNRSNVQEFFNILEKLVDDHALTAPKIYNVDETGFSTVQKRCQKVLAKKGKSQVGVIASGERGVNTTFVCCASAAGQYVAPMVIFKRKRMAPELADGAPPGSLVEITDTGYTNADLFVTWLKHFIAAVKPSKEDRVLLVLDGHTTHSRNLAAIEMARENGVIILQLPGHTTHRLQPLDVAVFKPFQVYYDQSVEKWLREHPGRTIGQFQVARLIGEGYGKAACVANAISGFKKCGIWPVDRNVFTDVDFEGGDVLQTEPKPKALAESKDADDTPSSDDDVPLALLVEKQKSCATSETRPLDVSFEDILPIPNSPGNQKNASKRAQAAKVLTSTPHKDELKPKQSTIEEKKKRLAKRKIGIANGQPKKKSKKEKCFSMVQMT</sequence>
<dbReference type="GO" id="GO:0003677">
    <property type="term" value="F:DNA binding"/>
    <property type="evidence" value="ECO:0007669"/>
    <property type="project" value="UniProtKB-KW"/>
</dbReference>
<proteinExistence type="predicted"/>
<feature type="region of interest" description="Disordered" evidence="2">
    <location>
        <begin position="385"/>
        <end position="409"/>
    </location>
</feature>
<dbReference type="PROSITE" id="PS51253">
    <property type="entry name" value="HTH_CENPB"/>
    <property type="match status" value="1"/>
</dbReference>
<dbReference type="GO" id="GO:0005634">
    <property type="term" value="C:nucleus"/>
    <property type="evidence" value="ECO:0007669"/>
    <property type="project" value="TreeGrafter"/>
</dbReference>
<dbReference type="EMBL" id="CAKOFQ010006652">
    <property type="protein sequence ID" value="CAH1953994.1"/>
    <property type="molecule type" value="Genomic_DNA"/>
</dbReference>
<evidence type="ECO:0000256" key="2">
    <source>
        <dbReference type="SAM" id="MobiDB-lite"/>
    </source>
</evidence>
<reference evidence="4" key="1">
    <citation type="submission" date="2022-03" db="EMBL/GenBank/DDBJ databases">
        <authorList>
            <person name="Sayadi A."/>
        </authorList>
    </citation>
    <scope>NUCLEOTIDE SEQUENCE</scope>
</reference>
<dbReference type="InterPro" id="IPR004875">
    <property type="entry name" value="DDE_SF_endonuclease_dom"/>
</dbReference>
<evidence type="ECO:0000313" key="5">
    <source>
        <dbReference type="Proteomes" id="UP001152888"/>
    </source>
</evidence>
<feature type="compositionally biased region" description="Basic and acidic residues" evidence="2">
    <location>
        <begin position="389"/>
        <end position="401"/>
    </location>
</feature>
<feature type="compositionally biased region" description="Basic and acidic residues" evidence="2">
    <location>
        <begin position="464"/>
        <end position="480"/>
    </location>
</feature>
<dbReference type="AlphaFoldDB" id="A0A9P0JIF4"/>
<protein>
    <recommendedName>
        <fullName evidence="3">HTH CENPB-type domain-containing protein</fullName>
    </recommendedName>
</protein>
<dbReference type="PANTHER" id="PTHR19303">
    <property type="entry name" value="TRANSPOSON"/>
    <property type="match status" value="1"/>
</dbReference>
<name>A0A9P0JIF4_ACAOB</name>
<evidence type="ECO:0000256" key="1">
    <source>
        <dbReference type="ARBA" id="ARBA00023125"/>
    </source>
</evidence>